<feature type="compositionally biased region" description="Low complexity" evidence="3">
    <location>
        <begin position="192"/>
        <end position="209"/>
    </location>
</feature>
<dbReference type="Gene3D" id="3.40.30.10">
    <property type="entry name" value="Glutaredoxin"/>
    <property type="match status" value="1"/>
</dbReference>
<name>A0AAD5V0H2_9APHY</name>
<dbReference type="InterPro" id="IPR050730">
    <property type="entry name" value="UBX_domain-protein"/>
</dbReference>
<evidence type="ECO:0000313" key="6">
    <source>
        <dbReference type="Proteomes" id="UP001212997"/>
    </source>
</evidence>
<feature type="domain" description="UBX" evidence="4">
    <location>
        <begin position="484"/>
        <end position="599"/>
    </location>
</feature>
<evidence type="ECO:0000256" key="2">
    <source>
        <dbReference type="SAM" id="Coils"/>
    </source>
</evidence>
<reference evidence="5" key="1">
    <citation type="submission" date="2022-07" db="EMBL/GenBank/DDBJ databases">
        <title>Genome Sequence of Physisporinus lineatus.</title>
        <authorList>
            <person name="Buettner E."/>
        </authorList>
    </citation>
    <scope>NUCLEOTIDE SEQUENCE</scope>
    <source>
        <strain evidence="5">VT162</strain>
    </source>
</reference>
<dbReference type="GO" id="GO:0005783">
    <property type="term" value="C:endoplasmic reticulum"/>
    <property type="evidence" value="ECO:0007669"/>
    <property type="project" value="TreeGrafter"/>
</dbReference>
<gene>
    <name evidence="5" type="ORF">NLI96_g7617</name>
</gene>
<sequence>MDVDALSPTQRQALDQLQVLTDGGDQEVAIGVLDSCGWDVQRAAEVIFDSHPSAPLSVSPPRNYDPPSPVDTFKLDDSTQGLLGDPANSRQFKRVTPPSSTPLALLVRPLRLILAVLAFPFHILRAFFRILRIPLPQLPVTLSSLTLYYRSSNAQRNRNGKLDPKGAAEQWVRTLEEETGAMCLSRAKLRAGEGSSSSGVGPSSSSVTSRNGKQDGVEYDAECVLPDFFIGSYEDFARKCARQNDPKIGCVVIVSEEHDDDAEFKRGTLTDPKFLRLIQENDILVWGGDIRDRDAWSASQKLQATTYPFVAFIALQPRRGPSTRPDAPPPPTLTILSRHQGPSIPSATAPTSAQTLVTHLNEQILPRVSPALIRIRTQAEEIESRKALEAAQREHERRLRAEQDRAFEETRRKDKARIEARIAEEKRLAQEAKVLEEKVQLEKAERERAEAERQAWEVKRMTWRRWGRKGLVPREPRPNVVENGRGKTIRLGVRMPNGKRGVRFFGEGDSLTALYAYVDTLFIPDGNEFSSDFDPSSPPDGLEVGEAGLVAGMNQAGKIGEDWWGFKLVLSYPRREIAWGSAKKLGDVEGLTGGAQLIVELVENAKATNGKGKEKARRSEDNEKVDDEYDGYDTEESE</sequence>
<feature type="region of interest" description="Disordered" evidence="3">
    <location>
        <begin position="190"/>
        <end position="213"/>
    </location>
</feature>
<evidence type="ECO:0000313" key="5">
    <source>
        <dbReference type="EMBL" id="KAJ3481500.1"/>
    </source>
</evidence>
<keyword evidence="1 2" id="KW-0175">Coiled coil</keyword>
<dbReference type="InterPro" id="IPR001012">
    <property type="entry name" value="UBX_dom"/>
</dbReference>
<evidence type="ECO:0000256" key="3">
    <source>
        <dbReference type="SAM" id="MobiDB-lite"/>
    </source>
</evidence>
<dbReference type="EMBL" id="JANAWD010000318">
    <property type="protein sequence ID" value="KAJ3481500.1"/>
    <property type="molecule type" value="Genomic_DNA"/>
</dbReference>
<protein>
    <recommendedName>
        <fullName evidence="4">UBX domain-containing protein</fullName>
    </recommendedName>
</protein>
<dbReference type="Pfam" id="PF00789">
    <property type="entry name" value="UBX"/>
    <property type="match status" value="1"/>
</dbReference>
<keyword evidence="6" id="KW-1185">Reference proteome</keyword>
<proteinExistence type="predicted"/>
<feature type="coiled-coil region" evidence="2">
    <location>
        <begin position="385"/>
        <end position="461"/>
    </location>
</feature>
<dbReference type="InterPro" id="IPR006577">
    <property type="entry name" value="UAS"/>
</dbReference>
<organism evidence="5 6">
    <name type="scientific">Meripilus lineatus</name>
    <dbReference type="NCBI Taxonomy" id="2056292"/>
    <lineage>
        <taxon>Eukaryota</taxon>
        <taxon>Fungi</taxon>
        <taxon>Dikarya</taxon>
        <taxon>Basidiomycota</taxon>
        <taxon>Agaricomycotina</taxon>
        <taxon>Agaricomycetes</taxon>
        <taxon>Polyporales</taxon>
        <taxon>Meripilaceae</taxon>
        <taxon>Meripilus</taxon>
    </lineage>
</organism>
<dbReference type="Pfam" id="PF14555">
    <property type="entry name" value="UBA_4"/>
    <property type="match status" value="1"/>
</dbReference>
<comment type="caution">
    <text evidence="5">The sequence shown here is derived from an EMBL/GenBank/DDBJ whole genome shotgun (WGS) entry which is preliminary data.</text>
</comment>
<dbReference type="AlphaFoldDB" id="A0AAD5V0H2"/>
<dbReference type="PANTHER" id="PTHR23322">
    <property type="entry name" value="FAS-ASSOCIATED PROTEIN"/>
    <property type="match status" value="1"/>
</dbReference>
<dbReference type="InterPro" id="IPR029071">
    <property type="entry name" value="Ubiquitin-like_domsf"/>
</dbReference>
<dbReference type="PROSITE" id="PS50033">
    <property type="entry name" value="UBX"/>
    <property type="match status" value="1"/>
</dbReference>
<dbReference type="PANTHER" id="PTHR23322:SF1">
    <property type="entry name" value="FAS-ASSOCIATED FACTOR 2"/>
    <property type="match status" value="1"/>
</dbReference>
<feature type="region of interest" description="Disordered" evidence="3">
    <location>
        <begin position="318"/>
        <end position="351"/>
    </location>
</feature>
<evidence type="ECO:0000256" key="1">
    <source>
        <dbReference type="ARBA" id="ARBA00023054"/>
    </source>
</evidence>
<dbReference type="Gene3D" id="1.10.8.10">
    <property type="entry name" value="DNA helicase RuvA subunit, C-terminal domain"/>
    <property type="match status" value="1"/>
</dbReference>
<evidence type="ECO:0000259" key="4">
    <source>
        <dbReference type="PROSITE" id="PS50033"/>
    </source>
</evidence>
<dbReference type="GO" id="GO:0036503">
    <property type="term" value="P:ERAD pathway"/>
    <property type="evidence" value="ECO:0007669"/>
    <property type="project" value="TreeGrafter"/>
</dbReference>
<dbReference type="SUPFAM" id="SSF54236">
    <property type="entry name" value="Ubiquitin-like"/>
    <property type="match status" value="1"/>
</dbReference>
<feature type="compositionally biased region" description="Acidic residues" evidence="3">
    <location>
        <begin position="623"/>
        <end position="638"/>
    </location>
</feature>
<feature type="compositionally biased region" description="Basic and acidic residues" evidence="3">
    <location>
        <begin position="611"/>
        <end position="622"/>
    </location>
</feature>
<dbReference type="GO" id="GO:0043130">
    <property type="term" value="F:ubiquitin binding"/>
    <property type="evidence" value="ECO:0007669"/>
    <property type="project" value="TreeGrafter"/>
</dbReference>
<dbReference type="Gene3D" id="3.10.20.90">
    <property type="entry name" value="Phosphatidylinositol 3-kinase Catalytic Subunit, Chain A, domain 1"/>
    <property type="match status" value="1"/>
</dbReference>
<dbReference type="Proteomes" id="UP001212997">
    <property type="component" value="Unassembled WGS sequence"/>
</dbReference>
<feature type="region of interest" description="Disordered" evidence="3">
    <location>
        <begin position="608"/>
        <end position="638"/>
    </location>
</feature>
<accession>A0AAD5V0H2</accession>
<dbReference type="SMART" id="SM00594">
    <property type="entry name" value="UAS"/>
    <property type="match status" value="1"/>
</dbReference>